<name>A0ABU1TKJ9_9FLAO</name>
<proteinExistence type="predicted"/>
<organism evidence="1 2">
    <name type="scientific">Flavobacterium arsenatis</name>
    <dbReference type="NCBI Taxonomy" id="1484332"/>
    <lineage>
        <taxon>Bacteria</taxon>
        <taxon>Pseudomonadati</taxon>
        <taxon>Bacteroidota</taxon>
        <taxon>Flavobacteriia</taxon>
        <taxon>Flavobacteriales</taxon>
        <taxon>Flavobacteriaceae</taxon>
        <taxon>Flavobacterium</taxon>
    </lineage>
</organism>
<sequence>MDTTAQIKKNLIARIKNSEDLNFLSALQTIFDSSEQALYKLSAEQQSSIEVSRNEIKEGKFRENEEVISNMRQWLKKK</sequence>
<comment type="caution">
    <text evidence="1">The sequence shown here is derived from an EMBL/GenBank/DDBJ whole genome shotgun (WGS) entry which is preliminary data.</text>
</comment>
<evidence type="ECO:0000313" key="1">
    <source>
        <dbReference type="EMBL" id="MDR6966371.1"/>
    </source>
</evidence>
<evidence type="ECO:0000313" key="2">
    <source>
        <dbReference type="Proteomes" id="UP001255185"/>
    </source>
</evidence>
<keyword evidence="2" id="KW-1185">Reference proteome</keyword>
<protein>
    <submittedName>
        <fullName evidence="1">Transcriptional regulator</fullName>
    </submittedName>
</protein>
<dbReference type="RefSeq" id="WP_310023912.1">
    <property type="nucleotide sequence ID" value="NZ_JAVDVI010000001.1"/>
</dbReference>
<reference evidence="1 2" key="1">
    <citation type="submission" date="2023-07" db="EMBL/GenBank/DDBJ databases">
        <title>Sorghum-associated microbial communities from plants grown in Nebraska, USA.</title>
        <authorList>
            <person name="Schachtman D."/>
        </authorList>
    </citation>
    <scope>NUCLEOTIDE SEQUENCE [LARGE SCALE GENOMIC DNA]</scope>
    <source>
        <strain evidence="1 2">3773</strain>
    </source>
</reference>
<gene>
    <name evidence="1" type="ORF">J2X31_000364</name>
</gene>
<accession>A0ABU1TKJ9</accession>
<dbReference type="EMBL" id="JAVDVI010000001">
    <property type="protein sequence ID" value="MDR6966371.1"/>
    <property type="molecule type" value="Genomic_DNA"/>
</dbReference>
<dbReference type="Proteomes" id="UP001255185">
    <property type="component" value="Unassembled WGS sequence"/>
</dbReference>